<dbReference type="Ensembl" id="ENSPSTT00000021262.1">
    <property type="protein sequence ID" value="ENSPSTP00000020276.1"/>
    <property type="gene ID" value="ENSPSTG00000013321.1"/>
</dbReference>
<dbReference type="PANTHER" id="PTHR13008:SF7">
    <property type="entry name" value="MAP KINASE-ACTIVATING DEATH DOMAIN PROTEIN"/>
    <property type="match status" value="1"/>
</dbReference>
<evidence type="ECO:0000313" key="13">
    <source>
        <dbReference type="Proteomes" id="UP000694428"/>
    </source>
</evidence>
<dbReference type="InterPro" id="IPR001194">
    <property type="entry name" value="cDENN_dom"/>
</dbReference>
<accession>A0A8C9FSR5</accession>
<dbReference type="InterPro" id="IPR039980">
    <property type="entry name" value="MADD"/>
</dbReference>
<dbReference type="Gene3D" id="3.30.450.200">
    <property type="match status" value="1"/>
</dbReference>
<reference evidence="12" key="2">
    <citation type="submission" date="2025-09" db="UniProtKB">
        <authorList>
            <consortium name="Ensembl"/>
        </authorList>
    </citation>
    <scope>IDENTIFICATION</scope>
</reference>
<dbReference type="GO" id="GO:0005085">
    <property type="term" value="F:guanyl-nucleotide exchange factor activity"/>
    <property type="evidence" value="ECO:0007669"/>
    <property type="project" value="UniProtKB-KW"/>
</dbReference>
<evidence type="ECO:0000256" key="6">
    <source>
        <dbReference type="ARBA" id="ARBA00022490"/>
    </source>
</evidence>
<dbReference type="GO" id="GO:0006915">
    <property type="term" value="P:apoptotic process"/>
    <property type="evidence" value="ECO:0007669"/>
    <property type="project" value="UniProtKB-KW"/>
</dbReference>
<dbReference type="GO" id="GO:0042981">
    <property type="term" value="P:regulation of apoptotic process"/>
    <property type="evidence" value="ECO:0007669"/>
    <property type="project" value="TreeGrafter"/>
</dbReference>
<dbReference type="GO" id="GO:0032483">
    <property type="term" value="P:regulation of Rab protein signal transduction"/>
    <property type="evidence" value="ECO:0007669"/>
    <property type="project" value="TreeGrafter"/>
</dbReference>
<feature type="compositionally biased region" description="Polar residues" evidence="10">
    <location>
        <begin position="916"/>
        <end position="935"/>
    </location>
</feature>
<keyword evidence="5" id="KW-1003">Cell membrane</keyword>
<evidence type="ECO:0000313" key="12">
    <source>
        <dbReference type="Ensembl" id="ENSPSTP00000020276.1"/>
    </source>
</evidence>
<evidence type="ECO:0000256" key="2">
    <source>
        <dbReference type="ARBA" id="ARBA00004496"/>
    </source>
</evidence>
<feature type="region of interest" description="Disordered" evidence="10">
    <location>
        <begin position="857"/>
        <end position="970"/>
    </location>
</feature>
<dbReference type="GO" id="GO:0005886">
    <property type="term" value="C:plasma membrane"/>
    <property type="evidence" value="ECO:0007669"/>
    <property type="project" value="UniProtKB-SubCell"/>
</dbReference>
<dbReference type="InterPro" id="IPR037516">
    <property type="entry name" value="Tripartite_DENN"/>
</dbReference>
<feature type="compositionally biased region" description="Low complexity" evidence="10">
    <location>
        <begin position="658"/>
        <end position="669"/>
    </location>
</feature>
<dbReference type="Pfam" id="PF03456">
    <property type="entry name" value="uDENN"/>
    <property type="match status" value="1"/>
</dbReference>
<keyword evidence="8" id="KW-0053">Apoptosis</keyword>
<feature type="region of interest" description="Disordered" evidence="10">
    <location>
        <begin position="569"/>
        <end position="590"/>
    </location>
</feature>
<feature type="region of interest" description="Disordered" evidence="10">
    <location>
        <begin position="649"/>
        <end position="669"/>
    </location>
</feature>
<dbReference type="SMART" id="SM00799">
    <property type="entry name" value="DENN"/>
    <property type="match status" value="1"/>
</dbReference>
<evidence type="ECO:0000256" key="9">
    <source>
        <dbReference type="ARBA" id="ARBA00023136"/>
    </source>
</evidence>
<dbReference type="Pfam" id="PF23629">
    <property type="entry name" value="Death_MADD"/>
    <property type="match status" value="1"/>
</dbReference>
<evidence type="ECO:0000256" key="3">
    <source>
        <dbReference type="ARBA" id="ARBA00005978"/>
    </source>
</evidence>
<dbReference type="SMART" id="SM00801">
    <property type="entry name" value="dDENN"/>
    <property type="match status" value="1"/>
</dbReference>
<dbReference type="GO" id="GO:0005829">
    <property type="term" value="C:cytosol"/>
    <property type="evidence" value="ECO:0007669"/>
    <property type="project" value="TreeGrafter"/>
</dbReference>
<feature type="compositionally biased region" description="Low complexity" evidence="10">
    <location>
        <begin position="888"/>
        <end position="899"/>
    </location>
</feature>
<dbReference type="Gene3D" id="3.40.50.11500">
    <property type="match status" value="1"/>
</dbReference>
<dbReference type="InterPro" id="IPR005113">
    <property type="entry name" value="uDENN_dom"/>
</dbReference>
<feature type="compositionally biased region" description="Basic residues" evidence="10">
    <location>
        <begin position="153"/>
        <end position="164"/>
    </location>
</feature>
<keyword evidence="7" id="KW-0344">Guanine-nucleotide releasing factor</keyword>
<dbReference type="SMART" id="SM00800">
    <property type="entry name" value="uDENN"/>
    <property type="match status" value="1"/>
</dbReference>
<evidence type="ECO:0000259" key="11">
    <source>
        <dbReference type="PROSITE" id="PS50211"/>
    </source>
</evidence>
<dbReference type="PANTHER" id="PTHR13008">
    <property type="entry name" value="MAP-KINASE ACTIVATING DEATH DOMAIN PROTEIN MADD /DENN/AEX-3 C.ELEGANS"/>
    <property type="match status" value="1"/>
</dbReference>
<dbReference type="InterPro" id="IPR005112">
    <property type="entry name" value="dDENN_dom"/>
</dbReference>
<evidence type="ECO:0000256" key="4">
    <source>
        <dbReference type="ARBA" id="ARBA00017868"/>
    </source>
</evidence>
<dbReference type="Proteomes" id="UP000694428">
    <property type="component" value="Unplaced"/>
</dbReference>
<evidence type="ECO:0000256" key="10">
    <source>
        <dbReference type="SAM" id="MobiDB-lite"/>
    </source>
</evidence>
<keyword evidence="6" id="KW-0963">Cytoplasm</keyword>
<protein>
    <recommendedName>
        <fullName evidence="4">MAP kinase-activating death domain protein</fullName>
    </recommendedName>
</protein>
<dbReference type="InterPro" id="IPR043153">
    <property type="entry name" value="DENN_C"/>
</dbReference>
<organism evidence="12 13">
    <name type="scientific">Pavo cristatus</name>
    <name type="common">Indian peafowl</name>
    <name type="synonym">Blue peafowl</name>
    <dbReference type="NCBI Taxonomy" id="9049"/>
    <lineage>
        <taxon>Eukaryota</taxon>
        <taxon>Metazoa</taxon>
        <taxon>Chordata</taxon>
        <taxon>Craniata</taxon>
        <taxon>Vertebrata</taxon>
        <taxon>Euteleostomi</taxon>
        <taxon>Archelosauria</taxon>
        <taxon>Archosauria</taxon>
        <taxon>Dinosauria</taxon>
        <taxon>Saurischia</taxon>
        <taxon>Theropoda</taxon>
        <taxon>Coelurosauria</taxon>
        <taxon>Aves</taxon>
        <taxon>Neognathae</taxon>
        <taxon>Galloanserae</taxon>
        <taxon>Galliformes</taxon>
        <taxon>Phasianidae</taxon>
        <taxon>Phasianinae</taxon>
        <taxon>Pavo</taxon>
    </lineage>
</organism>
<keyword evidence="13" id="KW-1185">Reference proteome</keyword>
<feature type="region of interest" description="Disordered" evidence="10">
    <location>
        <begin position="96"/>
        <end position="164"/>
    </location>
</feature>
<feature type="compositionally biased region" description="Polar residues" evidence="10">
    <location>
        <begin position="129"/>
        <end position="145"/>
    </location>
</feature>
<dbReference type="Pfam" id="PF25328">
    <property type="entry name" value="PH_MADD"/>
    <property type="match status" value="1"/>
</dbReference>
<dbReference type="PROSITE" id="PS50211">
    <property type="entry name" value="DENN"/>
    <property type="match status" value="1"/>
</dbReference>
<sequence>FCGCWACPRLRTPSSDSVAQTPELLRRYPLEDHVDFPLPPDVVFFCQPEGCLSVRQRRMSFRDDTSFVFTLTDKDTGVIRYGICVNFYRSFQKRVPKEKGEGTGGHRAREGQKIAKSGDVSAPQEDVGTESSESGSSLQAPSTEPTPDVNRSPHSKRLAKGSHRSRNSTLTSLCILSHYPFFSTFRECLYTLKRLVDCCSERLLGKKLGIPRGVQRYVEGEERTLSSVCFQMSNCHGKLLYDHLCFPSIHRSVQYLKVKFLIDLMRPPLSLLIDKESKLLLAPTPYIIGVPASFFLYKLDFKMPDDVWLIDLDTNKVIVPTNAESLPALPEPEASELKKHLKQALASMSLNTQPILNLEKFHEGQEVPLLLGRPQNDLQSTPSTEFNPLIYGNDVDSVDVATRVAMVRFFNSPNVLQGFQMHTRTLRLFPRPVVAFQANSFLASRPKQTPFADKLSRTQAVEYFGEWSLNPTNYAFQRIHNSKFWFSLSCTSGVFQKLEIFLRCYCCSATTHLFLTCCGSGSDSVDYDDSSSSYSSLGDFVSEMMKCDINGDTPSESQKLLRPNSLKLANDSDADSDSRASSPNSTVSNNSSEGFGGIMSFASMYSCIHLTVFIYQNYFLPTHFFSCCFLSCLGNRRALVDQKSSVIKHSPTVKRESPSPQGRSSNSSENQQFLKEVVHNVLDGQGVGWLNMKRVRRLLESEQLRVFVLSKLNRTIQSEEDAQQDIIQDVEISRKVYKGMLDLLKCTVLSLEQSYANAGLGGMASVFGLLEIAHTHYYNKEPEKRKRSPTDGSVTPVGKDPASSPRVEPKPTMQLPVPQLMPKAPSPAGKGLREFDTRSLKEENFIASIELWNKHQEVKKQKSLEKTRPEGVKHFDLGETDEKKSQISADSGLSLASGSQKSDFDSAPSGGPSVMVRSTSQDSEVSTVVSNSSGETLGADSDLSSNAGDGPSVENGGNLAGSRGTVSDSEIETNSATSSIFVRTLALSSSVFHPFYLFLLPAWNDTGRDKGSVWDQLEDAAMETFSMSKERSTLWDQMQFWEDAFLDAVMLEREGMGMDQGPQEMIDRYLSLGEHDRKRLEDDEDRLLATLLHNMIAYMLMIKVNKNDIRKKVRRLMGKSHIGLLHSQQLNDILDKLANLNGRELPVRPSGSRHIKKQTFVVHAGTDTTGDIFFMEVCDDCIVLRSNIGTVYERWWYEKLINMTYCPKTKVLCLWRRNGQETQLNKFYTKKCRELYYCVKDSMERAAARQQSIKPGPELGGEFPVQDMKTGEGGLLQVTLEGINLKFMHSQVFIELNHIKKCNTVRGVFVLEEFVPETKEVVSHKYKTPMAHEICYSVLCLFSYVAAIRGKEAENKSKPPRPVSS</sequence>
<evidence type="ECO:0000256" key="8">
    <source>
        <dbReference type="ARBA" id="ARBA00022703"/>
    </source>
</evidence>
<comment type="subcellular location">
    <subcellularLocation>
        <location evidence="1">Cell membrane</location>
    </subcellularLocation>
    <subcellularLocation>
        <location evidence="2">Cytoplasm</location>
    </subcellularLocation>
</comment>
<dbReference type="InterPro" id="IPR057469">
    <property type="entry name" value="PH_MADD"/>
</dbReference>
<reference evidence="12" key="1">
    <citation type="submission" date="2025-08" db="UniProtKB">
        <authorList>
            <consortium name="Ensembl"/>
        </authorList>
    </citation>
    <scope>IDENTIFICATION</scope>
</reference>
<proteinExistence type="inferred from homology"/>
<feature type="compositionally biased region" description="Basic and acidic residues" evidence="10">
    <location>
        <begin position="857"/>
        <end position="885"/>
    </location>
</feature>
<evidence type="ECO:0000256" key="1">
    <source>
        <dbReference type="ARBA" id="ARBA00004236"/>
    </source>
</evidence>
<feature type="region of interest" description="Disordered" evidence="10">
    <location>
        <begin position="780"/>
        <end position="832"/>
    </location>
</feature>
<evidence type="ECO:0000256" key="7">
    <source>
        <dbReference type="ARBA" id="ARBA00022658"/>
    </source>
</evidence>
<feature type="domain" description="UDENN" evidence="11">
    <location>
        <begin position="6"/>
        <end position="478"/>
    </location>
</feature>
<feature type="compositionally biased region" description="Low complexity" evidence="10">
    <location>
        <begin position="579"/>
        <end position="590"/>
    </location>
</feature>
<comment type="similarity">
    <text evidence="3">Belongs to the MADD family.</text>
</comment>
<keyword evidence="9" id="KW-0472">Membrane</keyword>
<name>A0A8C9FSR5_PAVCR</name>
<dbReference type="InterPro" id="IPR056574">
    <property type="entry name" value="Death_MADD"/>
</dbReference>
<evidence type="ECO:0000256" key="5">
    <source>
        <dbReference type="ARBA" id="ARBA00022475"/>
    </source>
</evidence>